<feature type="coiled-coil region" evidence="1">
    <location>
        <begin position="306"/>
        <end position="333"/>
    </location>
</feature>
<dbReference type="AlphaFoldDB" id="A0AA38HC15"/>
<feature type="compositionally biased region" description="Basic residues" evidence="2">
    <location>
        <begin position="558"/>
        <end position="569"/>
    </location>
</feature>
<feature type="compositionally biased region" description="Low complexity" evidence="2">
    <location>
        <begin position="615"/>
        <end position="624"/>
    </location>
</feature>
<dbReference type="PROSITE" id="PS50006">
    <property type="entry name" value="FHA_DOMAIN"/>
    <property type="match status" value="1"/>
</dbReference>
<accession>A0AA38HC15</accession>
<dbReference type="RefSeq" id="XP_052945951.1">
    <property type="nucleotide sequence ID" value="XM_053087383.1"/>
</dbReference>
<feature type="compositionally biased region" description="Basic and acidic residues" evidence="2">
    <location>
        <begin position="366"/>
        <end position="384"/>
    </location>
</feature>
<feature type="compositionally biased region" description="Basic and acidic residues" evidence="2">
    <location>
        <begin position="598"/>
        <end position="610"/>
    </location>
</feature>
<sequence length="682" mass="75287">MQPNHFHTSTTTSVQQQQPWGAPFPSLHMWPLHETFSMKMLYLPESQRIKIGRQTNVKTVPSERNAFFDSKVLSRLHAEVWEQGGKIYIKDIKSSNGTFINNERLSAEGLESEPFELKSEDTVEFGIDIVSDDSRTIIHHKVASKVYCVFNAEDAAISAREMAQYQNQNRRHAPVGPQAGPSVPIAMSSGGKANGLSFDHVMLKLQTELARSKETGTELQELTGSMGDIQETLGGGLPPAQNGMAAHLIPPQFRSNSAEAKAALAGPHGQQAAAFIALQNQLTETQSSLNAHIDRIRGLETSLHQSESVRSEVATLREQMEGTKREMGMLLAENRGRSFARRTTEEEDDDDDARSVMTVMDNREEEDLRRAGKREVNGHGHGHGDGNGNGGAEEDGEPTRDSLQEMSNRNQELASRVQTLSVELSQATQLSQHLQAQHDEAMAALGTLSTRIGSLETGLKGRIAEAVSESDRKWETWRTHVEDGWKKERESWEAERERLRSVVRDWEEASRRANEEVEDRALNERLSGEELEFSDEDAELERSAAGVVGGKMRGGGRGGRKTKRRRPSHKTSLALRALRDVSGMEGQSTPTQQAVPLRPEDGERTAQPEKEGDEGSASGGSDESTQSGKESVDTLRDRDAGGKRVSAQRVDNRPKNVKKAVPIFTVFVVAVVAGAIYLRHKD</sequence>
<feature type="compositionally biased region" description="Acidic residues" evidence="2">
    <location>
        <begin position="529"/>
        <end position="539"/>
    </location>
</feature>
<keyword evidence="1" id="KW-0175">Coiled coil</keyword>
<proteinExistence type="predicted"/>
<keyword evidence="3" id="KW-0472">Membrane</keyword>
<dbReference type="GeneID" id="77726584"/>
<feature type="compositionally biased region" description="Polar residues" evidence="2">
    <location>
        <begin position="585"/>
        <end position="594"/>
    </location>
</feature>
<dbReference type="SMART" id="SM00240">
    <property type="entry name" value="FHA"/>
    <property type="match status" value="1"/>
</dbReference>
<feature type="compositionally biased region" description="Polar residues" evidence="2">
    <location>
        <begin position="404"/>
        <end position="415"/>
    </location>
</feature>
<feature type="transmembrane region" description="Helical" evidence="3">
    <location>
        <begin position="660"/>
        <end position="678"/>
    </location>
</feature>
<keyword evidence="3" id="KW-0812">Transmembrane</keyword>
<feature type="domain" description="FHA" evidence="4">
    <location>
        <begin position="49"/>
        <end position="105"/>
    </location>
</feature>
<protein>
    <submittedName>
        <fullName evidence="5">Cell cycle arrest in response to pheromone-related protein</fullName>
    </submittedName>
</protein>
<dbReference type="EMBL" id="JAKWFO010000005">
    <property type="protein sequence ID" value="KAI9636174.1"/>
    <property type="molecule type" value="Genomic_DNA"/>
</dbReference>
<feature type="region of interest" description="Disordered" evidence="2">
    <location>
        <begin position="528"/>
        <end position="653"/>
    </location>
</feature>
<evidence type="ECO:0000313" key="5">
    <source>
        <dbReference type="EMBL" id="KAI9636174.1"/>
    </source>
</evidence>
<gene>
    <name evidence="5" type="ORF">MKK02DRAFT_27698</name>
</gene>
<evidence type="ECO:0000313" key="6">
    <source>
        <dbReference type="Proteomes" id="UP001164286"/>
    </source>
</evidence>
<dbReference type="PANTHER" id="PTHR15715">
    <property type="entry name" value="CENTROSOMAL PROTEIN OF 170 KDA"/>
    <property type="match status" value="1"/>
</dbReference>
<dbReference type="InterPro" id="IPR051176">
    <property type="entry name" value="Cent_Immune-Sig_Mod"/>
</dbReference>
<dbReference type="Proteomes" id="UP001164286">
    <property type="component" value="Unassembled WGS sequence"/>
</dbReference>
<dbReference type="PANTHER" id="PTHR15715:SF37">
    <property type="entry name" value="LD47843P"/>
    <property type="match status" value="1"/>
</dbReference>
<name>A0AA38HC15_9TREE</name>
<feature type="compositionally biased region" description="Gly residues" evidence="2">
    <location>
        <begin position="547"/>
        <end position="557"/>
    </location>
</feature>
<dbReference type="InterPro" id="IPR008984">
    <property type="entry name" value="SMAD_FHA_dom_sf"/>
</dbReference>
<evidence type="ECO:0000256" key="1">
    <source>
        <dbReference type="SAM" id="Coils"/>
    </source>
</evidence>
<reference evidence="5" key="1">
    <citation type="journal article" date="2022" name="G3 (Bethesda)">
        <title>High quality genome of the basidiomycete yeast Dioszegia hungarica PDD-24b-2 isolated from cloud water.</title>
        <authorList>
            <person name="Jarrige D."/>
            <person name="Haridas S."/>
            <person name="Bleykasten-Grosshans C."/>
            <person name="Joly M."/>
            <person name="Nadalig T."/>
            <person name="Sancelme M."/>
            <person name="Vuilleumier S."/>
            <person name="Grigoriev I.V."/>
            <person name="Amato P."/>
            <person name="Bringel F."/>
        </authorList>
    </citation>
    <scope>NUCLEOTIDE SEQUENCE</scope>
    <source>
        <strain evidence="5">PDD-24b-2</strain>
    </source>
</reference>
<feature type="coiled-coil region" evidence="1">
    <location>
        <begin position="489"/>
        <end position="516"/>
    </location>
</feature>
<feature type="region of interest" description="Disordered" evidence="2">
    <location>
        <begin position="333"/>
        <end position="415"/>
    </location>
</feature>
<dbReference type="InterPro" id="IPR000253">
    <property type="entry name" value="FHA_dom"/>
</dbReference>
<dbReference type="SUPFAM" id="SSF49879">
    <property type="entry name" value="SMAD/FHA domain"/>
    <property type="match status" value="1"/>
</dbReference>
<evidence type="ECO:0000256" key="3">
    <source>
        <dbReference type="SAM" id="Phobius"/>
    </source>
</evidence>
<keyword evidence="6" id="KW-1185">Reference proteome</keyword>
<dbReference type="Gene3D" id="2.60.200.20">
    <property type="match status" value="1"/>
</dbReference>
<keyword evidence="3" id="KW-1133">Transmembrane helix</keyword>
<dbReference type="Pfam" id="PF00498">
    <property type="entry name" value="FHA"/>
    <property type="match status" value="1"/>
</dbReference>
<evidence type="ECO:0000256" key="2">
    <source>
        <dbReference type="SAM" id="MobiDB-lite"/>
    </source>
</evidence>
<dbReference type="GO" id="GO:0005737">
    <property type="term" value="C:cytoplasm"/>
    <property type="evidence" value="ECO:0007669"/>
    <property type="project" value="TreeGrafter"/>
</dbReference>
<organism evidence="5 6">
    <name type="scientific">Dioszegia hungarica</name>
    <dbReference type="NCBI Taxonomy" id="4972"/>
    <lineage>
        <taxon>Eukaryota</taxon>
        <taxon>Fungi</taxon>
        <taxon>Dikarya</taxon>
        <taxon>Basidiomycota</taxon>
        <taxon>Agaricomycotina</taxon>
        <taxon>Tremellomycetes</taxon>
        <taxon>Tremellales</taxon>
        <taxon>Bulleribasidiaceae</taxon>
        <taxon>Dioszegia</taxon>
    </lineage>
</organism>
<feature type="compositionally biased region" description="Basic and acidic residues" evidence="2">
    <location>
        <begin position="630"/>
        <end position="642"/>
    </location>
</feature>
<evidence type="ECO:0000259" key="4">
    <source>
        <dbReference type="PROSITE" id="PS50006"/>
    </source>
</evidence>
<comment type="caution">
    <text evidence="5">The sequence shown here is derived from an EMBL/GenBank/DDBJ whole genome shotgun (WGS) entry which is preliminary data.</text>
</comment>